<reference evidence="3 4" key="1">
    <citation type="submission" date="2019-05" db="EMBL/GenBank/DDBJ databases">
        <title>Draft genome sequence of Nonomuraea turkmeniaca DSM 43926.</title>
        <authorList>
            <person name="Saricaoglu S."/>
            <person name="Isik K."/>
        </authorList>
    </citation>
    <scope>NUCLEOTIDE SEQUENCE [LARGE SCALE GENOMIC DNA]</scope>
    <source>
        <strain evidence="3 4">DSM 43926</strain>
    </source>
</reference>
<keyword evidence="4" id="KW-1185">Reference proteome</keyword>
<dbReference type="EMBL" id="VCKY01000144">
    <property type="protein sequence ID" value="TMR11987.1"/>
    <property type="molecule type" value="Genomic_DNA"/>
</dbReference>
<dbReference type="PANTHER" id="PTHR31126:SF1">
    <property type="entry name" value="TYROSINE SPECIFIC PROTEIN PHOSPHATASES DOMAIN-CONTAINING PROTEIN"/>
    <property type="match status" value="1"/>
</dbReference>
<name>A0A5S4FRJ8_9ACTN</name>
<comment type="caution">
    <text evidence="3">The sequence shown here is derived from an EMBL/GenBank/DDBJ whole genome shotgun (WGS) entry which is preliminary data.</text>
</comment>
<dbReference type="RefSeq" id="WP_138670766.1">
    <property type="nucleotide sequence ID" value="NZ_VCKY01000144.1"/>
</dbReference>
<organism evidence="3 4">
    <name type="scientific">Nonomuraea turkmeniaca</name>
    <dbReference type="NCBI Taxonomy" id="103838"/>
    <lineage>
        <taxon>Bacteria</taxon>
        <taxon>Bacillati</taxon>
        <taxon>Actinomycetota</taxon>
        <taxon>Actinomycetes</taxon>
        <taxon>Streptosporangiales</taxon>
        <taxon>Streptosporangiaceae</taxon>
        <taxon>Nonomuraea</taxon>
    </lineage>
</organism>
<feature type="domain" description="Tyrosine specific protein phosphatases" evidence="2">
    <location>
        <begin position="109"/>
        <end position="156"/>
    </location>
</feature>
<accession>A0A5S4FRJ8</accession>
<proteinExistence type="inferred from homology"/>
<dbReference type="PROSITE" id="PS00383">
    <property type="entry name" value="TYR_PHOSPHATASE_1"/>
    <property type="match status" value="1"/>
</dbReference>
<comment type="similarity">
    <text evidence="1">Belongs to the protein-tyrosine phosphatase family.</text>
</comment>
<dbReference type="InterPro" id="IPR026893">
    <property type="entry name" value="Tyr/Ser_Pase_IphP-type"/>
</dbReference>
<dbReference type="OrthoDB" id="1188001at2"/>
<dbReference type="PROSITE" id="PS50056">
    <property type="entry name" value="TYR_PHOSPHATASE_2"/>
    <property type="match status" value="1"/>
</dbReference>
<dbReference type="Gene3D" id="3.90.190.10">
    <property type="entry name" value="Protein tyrosine phosphatase superfamily"/>
    <property type="match status" value="1"/>
</dbReference>
<dbReference type="InterPro" id="IPR000387">
    <property type="entry name" value="Tyr_Pase_dom"/>
</dbReference>
<evidence type="ECO:0000313" key="3">
    <source>
        <dbReference type="EMBL" id="TMR11987.1"/>
    </source>
</evidence>
<sequence>MDRDLAWDGCHNVRDLGGLPAAGGRRTRWGAVVRSDTPDRLTEAGWAAAAAHGVRTIVDLRTPGEHRAGDGHRPAGMDVIDVPLHEPGEPHEHGGTPLYLRAFLERHPERCARVLRTIAQAPPGGVLVHCVAGRDRTGLITMLLLTLAGVGVPDIVADYERPAARLRPLYAKLGQPDDDLRVQAYLARTGATAREAVLATLDGLHGLHTHLSAVDLTALRERLTAGG</sequence>
<dbReference type="SUPFAM" id="SSF52799">
    <property type="entry name" value="(Phosphotyrosine protein) phosphatases II"/>
    <property type="match status" value="1"/>
</dbReference>
<dbReference type="PANTHER" id="PTHR31126">
    <property type="entry name" value="TYROSINE-PROTEIN PHOSPHATASE"/>
    <property type="match status" value="1"/>
</dbReference>
<evidence type="ECO:0000313" key="4">
    <source>
        <dbReference type="Proteomes" id="UP000309128"/>
    </source>
</evidence>
<dbReference type="AlphaFoldDB" id="A0A5S4FRJ8"/>
<dbReference type="InterPro" id="IPR029021">
    <property type="entry name" value="Prot-tyrosine_phosphatase-like"/>
</dbReference>
<dbReference type="InterPro" id="IPR016130">
    <property type="entry name" value="Tyr_Pase_AS"/>
</dbReference>
<dbReference type="Pfam" id="PF13350">
    <property type="entry name" value="Y_phosphatase3"/>
    <property type="match status" value="1"/>
</dbReference>
<dbReference type="Proteomes" id="UP000309128">
    <property type="component" value="Unassembled WGS sequence"/>
</dbReference>
<dbReference type="GO" id="GO:0004721">
    <property type="term" value="F:phosphoprotein phosphatase activity"/>
    <property type="evidence" value="ECO:0007669"/>
    <property type="project" value="InterPro"/>
</dbReference>
<evidence type="ECO:0000256" key="1">
    <source>
        <dbReference type="ARBA" id="ARBA00009580"/>
    </source>
</evidence>
<evidence type="ECO:0000259" key="2">
    <source>
        <dbReference type="PROSITE" id="PS50056"/>
    </source>
</evidence>
<gene>
    <name evidence="3" type="ORF">ETD86_34145</name>
</gene>
<protein>
    <submittedName>
        <fullName evidence="3">Tyrosine-protein phosphatase</fullName>
    </submittedName>
</protein>